<protein>
    <submittedName>
        <fullName evidence="1">Uncharacterized protein</fullName>
    </submittedName>
</protein>
<dbReference type="EMBL" id="FQVT01000005">
    <property type="protein sequence ID" value="SHG16354.1"/>
    <property type="molecule type" value="Genomic_DNA"/>
</dbReference>
<dbReference type="STRING" id="1073325.SAMN05444483_105185"/>
<evidence type="ECO:0000313" key="1">
    <source>
        <dbReference type="EMBL" id="SHG16354.1"/>
    </source>
</evidence>
<proteinExistence type="predicted"/>
<accession>A0A1M5HK72</accession>
<dbReference type="Proteomes" id="UP000183945">
    <property type="component" value="Unassembled WGS sequence"/>
</dbReference>
<dbReference type="AlphaFoldDB" id="A0A1M5HK72"/>
<reference evidence="2" key="1">
    <citation type="submission" date="2016-11" db="EMBL/GenBank/DDBJ databases">
        <authorList>
            <person name="Varghese N."/>
            <person name="Submissions S."/>
        </authorList>
    </citation>
    <scope>NUCLEOTIDE SEQUENCE [LARGE SCALE GENOMIC DNA]</scope>
    <source>
        <strain evidence="2">DSM 24579</strain>
    </source>
</reference>
<gene>
    <name evidence="1" type="ORF">SAMN05444483_105185</name>
</gene>
<evidence type="ECO:0000313" key="2">
    <source>
        <dbReference type="Proteomes" id="UP000183945"/>
    </source>
</evidence>
<dbReference type="RefSeq" id="WP_072879471.1">
    <property type="nucleotide sequence ID" value="NZ_FQVT01000005.1"/>
</dbReference>
<sequence length="174" mass="20139">MNIFAHIKPIARYSKVSYYSLVLNDNSLSLFEEFVAVQTESNKSKLNHILSWIKIIGIKYGAQIHHFRSEAKIADTSALPPKGVKREPAYIEKGKKSSNMLRLYTFRLNENVVFLFNGDLKTSRYAQDCPNVSPHFHLANKLTAAIQDALEEKEIRWIDDFTQIEFEQDFKLEL</sequence>
<keyword evidence="2" id="KW-1185">Reference proteome</keyword>
<dbReference type="OrthoDB" id="662471at2"/>
<name>A0A1M5HK72_SALEC</name>
<organism evidence="1 2">
    <name type="scientific">Salegentibacter echinorum</name>
    <dbReference type="NCBI Taxonomy" id="1073325"/>
    <lineage>
        <taxon>Bacteria</taxon>
        <taxon>Pseudomonadati</taxon>
        <taxon>Bacteroidota</taxon>
        <taxon>Flavobacteriia</taxon>
        <taxon>Flavobacteriales</taxon>
        <taxon>Flavobacteriaceae</taxon>
        <taxon>Salegentibacter</taxon>
    </lineage>
</organism>